<dbReference type="CDD" id="cd14797">
    <property type="entry name" value="DUF302"/>
    <property type="match status" value="1"/>
</dbReference>
<accession>A0ABV8UN14</accession>
<keyword evidence="1" id="KW-0732">Signal</keyword>
<dbReference type="EMBL" id="JBHSCW010000006">
    <property type="protein sequence ID" value="MFC4352305.1"/>
    <property type="molecule type" value="Genomic_DNA"/>
</dbReference>
<evidence type="ECO:0000313" key="3">
    <source>
        <dbReference type="EMBL" id="MFC4352305.1"/>
    </source>
</evidence>
<dbReference type="Gene3D" id="3.30.310.70">
    <property type="entry name" value="TT1751-like domain"/>
    <property type="match status" value="1"/>
</dbReference>
<evidence type="ECO:0000313" key="4">
    <source>
        <dbReference type="Proteomes" id="UP001595799"/>
    </source>
</evidence>
<proteinExistence type="predicted"/>
<dbReference type="InterPro" id="IPR035923">
    <property type="entry name" value="TT1751-like_sf"/>
</dbReference>
<name>A0ABV8UN14_9PROT</name>
<comment type="caution">
    <text evidence="3">The sequence shown here is derived from an EMBL/GenBank/DDBJ whole genome shotgun (WGS) entry which is preliminary data.</text>
</comment>
<dbReference type="SUPFAM" id="SSF103247">
    <property type="entry name" value="TT1751-like"/>
    <property type="match status" value="1"/>
</dbReference>
<dbReference type="Proteomes" id="UP001595799">
    <property type="component" value="Unassembled WGS sequence"/>
</dbReference>
<protein>
    <submittedName>
        <fullName evidence="3">DUF302 domain-containing protein</fullName>
    </submittedName>
</protein>
<evidence type="ECO:0000259" key="2">
    <source>
        <dbReference type="Pfam" id="PF03625"/>
    </source>
</evidence>
<sequence>MLKHILALAAGLALVSAPALAENDDLVIKSSPHGVSETLDRLSEVVEENGARVFARIDHAAGAAAIDEDMPPMEVLIFGNPKMGTPLIQEAPEVGLDLPVRVLVWEDSSGNTRVAYLEPEELADRYDIDEDSEAVQNMEKALDNLTGAAISQ</sequence>
<gene>
    <name evidence="3" type="ORF">ACFOW6_12220</name>
</gene>
<feature type="signal peptide" evidence="1">
    <location>
        <begin position="1"/>
        <end position="21"/>
    </location>
</feature>
<dbReference type="Pfam" id="PF03625">
    <property type="entry name" value="DUF302"/>
    <property type="match status" value="1"/>
</dbReference>
<dbReference type="InterPro" id="IPR005180">
    <property type="entry name" value="DUF302"/>
</dbReference>
<dbReference type="RefSeq" id="WP_382422654.1">
    <property type="nucleotide sequence ID" value="NZ_JBHSCW010000006.1"/>
</dbReference>
<reference evidence="4" key="1">
    <citation type="journal article" date="2019" name="Int. J. Syst. Evol. Microbiol.">
        <title>The Global Catalogue of Microorganisms (GCM) 10K type strain sequencing project: providing services to taxonomists for standard genome sequencing and annotation.</title>
        <authorList>
            <consortium name="The Broad Institute Genomics Platform"/>
            <consortium name="The Broad Institute Genome Sequencing Center for Infectious Disease"/>
            <person name="Wu L."/>
            <person name="Ma J."/>
        </authorList>
    </citation>
    <scope>NUCLEOTIDE SEQUENCE [LARGE SCALE GENOMIC DNA]</scope>
    <source>
        <strain evidence="4">CECT 8472</strain>
    </source>
</reference>
<feature type="chain" id="PRO_5046045441" evidence="1">
    <location>
        <begin position="22"/>
        <end position="152"/>
    </location>
</feature>
<dbReference type="PANTHER" id="PTHR38342">
    <property type="entry name" value="SLR5037 PROTEIN"/>
    <property type="match status" value="1"/>
</dbReference>
<keyword evidence="4" id="KW-1185">Reference proteome</keyword>
<feature type="domain" description="DUF302" evidence="2">
    <location>
        <begin position="57"/>
        <end position="119"/>
    </location>
</feature>
<dbReference type="PANTHER" id="PTHR38342:SF2">
    <property type="entry name" value="INNER MEMBRANE OR EXPORTED"/>
    <property type="match status" value="1"/>
</dbReference>
<evidence type="ECO:0000256" key="1">
    <source>
        <dbReference type="SAM" id="SignalP"/>
    </source>
</evidence>
<organism evidence="3 4">
    <name type="scientific">Fodinicurvata halophila</name>
    <dbReference type="NCBI Taxonomy" id="1419723"/>
    <lineage>
        <taxon>Bacteria</taxon>
        <taxon>Pseudomonadati</taxon>
        <taxon>Pseudomonadota</taxon>
        <taxon>Alphaproteobacteria</taxon>
        <taxon>Rhodospirillales</taxon>
        <taxon>Rhodovibrionaceae</taxon>
        <taxon>Fodinicurvata</taxon>
    </lineage>
</organism>